<keyword evidence="11 13" id="KW-1006">Bacterial flagellum protein export</keyword>
<evidence type="ECO:0000256" key="12">
    <source>
        <dbReference type="ARBA" id="ARBA00025078"/>
    </source>
</evidence>
<comment type="similarity">
    <text evidence="2 13">Belongs to the type III secretion exporter family.</text>
</comment>
<evidence type="ECO:0000256" key="9">
    <source>
        <dbReference type="ARBA" id="ARBA00022989"/>
    </source>
</evidence>
<name>A0A0N0Z790_9GAMM</name>
<dbReference type="InterPro" id="IPR006136">
    <property type="entry name" value="FlhB"/>
</dbReference>
<gene>
    <name evidence="13" type="primary">flhB</name>
    <name evidence="15" type="ORF">M992_2349</name>
</gene>
<dbReference type="Gene3D" id="6.10.250.2080">
    <property type="match status" value="1"/>
</dbReference>
<dbReference type="PANTHER" id="PTHR30531">
    <property type="entry name" value="FLAGELLAR BIOSYNTHETIC PROTEIN FLHB"/>
    <property type="match status" value="1"/>
</dbReference>
<keyword evidence="16" id="KW-1185">Reference proteome</keyword>
<dbReference type="AlphaFoldDB" id="A0A0N0Z790"/>
<dbReference type="InterPro" id="IPR006135">
    <property type="entry name" value="T3SS_substrate_exporter"/>
</dbReference>
<keyword evidence="15" id="KW-0966">Cell projection</keyword>
<dbReference type="OrthoDB" id="9807950at2"/>
<dbReference type="PRINTS" id="PR00950">
    <property type="entry name" value="TYPE3IMSPROT"/>
</dbReference>
<dbReference type="GO" id="GO:0044780">
    <property type="term" value="P:bacterial-type flagellum assembly"/>
    <property type="evidence" value="ECO:0007669"/>
    <property type="project" value="InterPro"/>
</dbReference>
<accession>A0A0N0Z790</accession>
<keyword evidence="15" id="KW-0969">Cilium</keyword>
<evidence type="ECO:0000256" key="7">
    <source>
        <dbReference type="ARBA" id="ARBA00022795"/>
    </source>
</evidence>
<evidence type="ECO:0000256" key="6">
    <source>
        <dbReference type="ARBA" id="ARBA00022692"/>
    </source>
</evidence>
<proteinExistence type="inferred from homology"/>
<evidence type="ECO:0000313" key="16">
    <source>
        <dbReference type="Proteomes" id="UP000053226"/>
    </source>
</evidence>
<evidence type="ECO:0000256" key="4">
    <source>
        <dbReference type="ARBA" id="ARBA00022448"/>
    </source>
</evidence>
<evidence type="ECO:0000256" key="14">
    <source>
        <dbReference type="SAM" id="MobiDB-lite"/>
    </source>
</evidence>
<dbReference type="Gene3D" id="3.40.1690.10">
    <property type="entry name" value="secretion proteins EscU"/>
    <property type="match status" value="1"/>
</dbReference>
<comment type="caution">
    <text evidence="15">The sequence shown here is derived from an EMBL/GenBank/DDBJ whole genome shotgun (WGS) entry which is preliminary data.</text>
</comment>
<feature type="transmembrane region" description="Helical" evidence="13">
    <location>
        <begin position="186"/>
        <end position="210"/>
    </location>
</feature>
<dbReference type="FunFam" id="3.40.1690.10:FF:000001">
    <property type="entry name" value="Flagellar biosynthetic protein FlhB"/>
    <property type="match status" value="1"/>
</dbReference>
<evidence type="ECO:0000256" key="11">
    <source>
        <dbReference type="ARBA" id="ARBA00023225"/>
    </source>
</evidence>
<dbReference type="SUPFAM" id="SSF160544">
    <property type="entry name" value="EscU C-terminal domain-like"/>
    <property type="match status" value="1"/>
</dbReference>
<keyword evidence="10 13" id="KW-0472">Membrane</keyword>
<keyword evidence="15" id="KW-0282">Flagellum</keyword>
<dbReference type="RefSeq" id="WP_053908757.1">
    <property type="nucleotide sequence ID" value="NZ_CAWMUS010000022.1"/>
</dbReference>
<comment type="function">
    <text evidence="12 13">Required for formation of the rod structure in the basal body of the flagellar apparatus. Together with FliI and FliH, may constitute the export apparatus of flagellin.</text>
</comment>
<dbReference type="InterPro" id="IPR029025">
    <property type="entry name" value="T3SS_substrate_exporter_C"/>
</dbReference>
<keyword evidence="9 13" id="KW-1133">Transmembrane helix</keyword>
<feature type="transmembrane region" description="Helical" evidence="13">
    <location>
        <begin position="93"/>
        <end position="114"/>
    </location>
</feature>
<keyword evidence="8 13" id="KW-0653">Protein transport</keyword>
<sequence length="383" mass="43752">MSENSDVEKTEEPTPQRKEKARDDGQVLRSRELSSFLMMLSGGAFFWIGGDYLIDQLWIVLAENLVFQREILVHSDLLPQKIKHGLEHTMKGLLPIVGGLMIIAFIGPALYGGISLPKKPLKFDLKKLNPLSGLKRMFSQNMLAELFKNILKVSLVLTALYFIIIYNFSAINQLVTRPLQLALSSGFSMVLLMVFMVIFITVPMIGFDVYNQFRTHMKKLRMSKQEIKDEYKQSEGDPQIKARLRQQQKEMSRRRMMSNISQADVIVTNPTHYAVALQYDRQKMKAPKVLAKGRGLMAINIKQRAAEHQIPVLEAPSLARALYRHSEIDQVIPTELYAAVAEVLAWIYQLKHWKRRGGLKPQQPINLPVPRALDFAEEKNTHG</sequence>
<evidence type="ECO:0000256" key="1">
    <source>
        <dbReference type="ARBA" id="ARBA00004651"/>
    </source>
</evidence>
<evidence type="ECO:0000256" key="5">
    <source>
        <dbReference type="ARBA" id="ARBA00022475"/>
    </source>
</evidence>
<evidence type="ECO:0000256" key="10">
    <source>
        <dbReference type="ARBA" id="ARBA00023136"/>
    </source>
</evidence>
<dbReference type="NCBIfam" id="TIGR00328">
    <property type="entry name" value="flhB"/>
    <property type="match status" value="1"/>
</dbReference>
<protein>
    <recommendedName>
        <fullName evidence="3 13">Flagellar biosynthetic protein FlhB</fullName>
    </recommendedName>
</protein>
<dbReference type="EMBL" id="LGAA01000022">
    <property type="protein sequence ID" value="KPD02345.1"/>
    <property type="molecule type" value="Genomic_DNA"/>
</dbReference>
<keyword evidence="7 13" id="KW-1005">Bacterial flagellum biogenesis</keyword>
<keyword evidence="6 13" id="KW-0812">Transmembrane</keyword>
<organism evidence="15 16">
    <name type="scientific">Moellerella wisconsensis ATCC 35017</name>
    <dbReference type="NCBI Taxonomy" id="1354267"/>
    <lineage>
        <taxon>Bacteria</taxon>
        <taxon>Pseudomonadati</taxon>
        <taxon>Pseudomonadota</taxon>
        <taxon>Gammaproteobacteria</taxon>
        <taxon>Enterobacterales</taxon>
        <taxon>Morganellaceae</taxon>
        <taxon>Moellerella</taxon>
    </lineage>
</organism>
<evidence type="ECO:0000256" key="3">
    <source>
        <dbReference type="ARBA" id="ARBA00021622"/>
    </source>
</evidence>
<keyword evidence="5 13" id="KW-1003">Cell membrane</keyword>
<feature type="transmembrane region" description="Helical" evidence="13">
    <location>
        <begin position="146"/>
        <end position="166"/>
    </location>
</feature>
<dbReference type="GO" id="GO:0005886">
    <property type="term" value="C:plasma membrane"/>
    <property type="evidence" value="ECO:0007669"/>
    <property type="project" value="UniProtKB-SubCell"/>
</dbReference>
<evidence type="ECO:0000256" key="13">
    <source>
        <dbReference type="RuleBase" id="RU364091"/>
    </source>
</evidence>
<evidence type="ECO:0000256" key="2">
    <source>
        <dbReference type="ARBA" id="ARBA00010690"/>
    </source>
</evidence>
<feature type="region of interest" description="Disordered" evidence="14">
    <location>
        <begin position="1"/>
        <end position="26"/>
    </location>
</feature>
<dbReference type="PANTHER" id="PTHR30531:SF12">
    <property type="entry name" value="FLAGELLAR BIOSYNTHETIC PROTEIN FLHB"/>
    <property type="match status" value="1"/>
</dbReference>
<feature type="transmembrane region" description="Helical" evidence="13">
    <location>
        <begin position="36"/>
        <end position="54"/>
    </location>
</feature>
<dbReference type="Pfam" id="PF01312">
    <property type="entry name" value="Bac_export_2"/>
    <property type="match status" value="1"/>
</dbReference>
<dbReference type="Proteomes" id="UP000053226">
    <property type="component" value="Unassembled WGS sequence"/>
</dbReference>
<comment type="subcellular location">
    <subcellularLocation>
        <location evidence="1">Cell membrane</location>
        <topology evidence="1">Multi-pass membrane protein</topology>
    </subcellularLocation>
</comment>
<dbReference type="GO" id="GO:0009306">
    <property type="term" value="P:protein secretion"/>
    <property type="evidence" value="ECO:0007669"/>
    <property type="project" value="InterPro"/>
</dbReference>
<evidence type="ECO:0000313" key="15">
    <source>
        <dbReference type="EMBL" id="KPD02345.1"/>
    </source>
</evidence>
<keyword evidence="4 13" id="KW-0813">Transport</keyword>
<evidence type="ECO:0000256" key="8">
    <source>
        <dbReference type="ARBA" id="ARBA00022927"/>
    </source>
</evidence>
<reference evidence="15 16" key="1">
    <citation type="submission" date="2015-07" db="EMBL/GenBank/DDBJ databases">
        <title>ATOL: Assembling a taxonomically balanced genome-scale reconstruction of the evolutionary history of the Enterobacteriaceae.</title>
        <authorList>
            <person name="Plunkett G.III."/>
            <person name="Neeno-Eckwall E.C."/>
            <person name="Glasner J.D."/>
            <person name="Perna N.T."/>
        </authorList>
    </citation>
    <scope>NUCLEOTIDE SEQUENCE [LARGE SCALE GENOMIC DNA]</scope>
    <source>
        <strain evidence="15 16">ATCC 35017</strain>
    </source>
</reference>